<reference evidence="1 2" key="1">
    <citation type="submission" date="2017-03" db="EMBL/GenBank/DDBJ databases">
        <title>Paenibacillus larvae genome sequencing.</title>
        <authorList>
            <person name="Dingman D.W."/>
        </authorList>
    </citation>
    <scope>NUCLEOTIDE SEQUENCE [LARGE SCALE GENOMIC DNA]</scope>
    <source>
        <strain evidence="1 2">SAG 10367</strain>
        <plasmid evidence="2">pplp3</plasmid>
    </source>
</reference>
<proteinExistence type="predicted"/>
<gene>
    <name evidence="1" type="ORF">B7C51_24750</name>
</gene>
<name>A0A1V0UZV1_9BACL</name>
<accession>A0A1V0UZV1</accession>
<evidence type="ECO:0000313" key="1">
    <source>
        <dbReference type="EMBL" id="ARF70686.1"/>
    </source>
</evidence>
<dbReference type="AlphaFoldDB" id="A0A1V0UZV1"/>
<geneLocation type="plasmid" evidence="2">
    <name>pplp3</name>
</geneLocation>
<dbReference type="EMBL" id="CP020558">
    <property type="protein sequence ID" value="ARF70686.1"/>
    <property type="molecule type" value="Genomic_DNA"/>
</dbReference>
<organism evidence="1 2">
    <name type="scientific">Paenibacillus larvae subsp. pulvifaciens</name>
    <dbReference type="NCBI Taxonomy" id="1477"/>
    <lineage>
        <taxon>Bacteria</taxon>
        <taxon>Bacillati</taxon>
        <taxon>Bacillota</taxon>
        <taxon>Bacilli</taxon>
        <taxon>Bacillales</taxon>
        <taxon>Paenibacillaceae</taxon>
        <taxon>Paenibacillus</taxon>
    </lineage>
</organism>
<keyword evidence="1" id="KW-0614">Plasmid</keyword>
<sequence length="66" mass="8365">MKLGIIEFTEKFMGKKLFQYEKEFLKNYEKEMEFSNRQYQMKPSDRSRRHIENIWLSYQEYLSKNR</sequence>
<dbReference type="Proteomes" id="UP000192727">
    <property type="component" value="Plasmid pPLP3"/>
</dbReference>
<protein>
    <submittedName>
        <fullName evidence="1">Uncharacterized protein</fullName>
    </submittedName>
</protein>
<dbReference type="RefSeq" id="WP_083041667.1">
    <property type="nucleotide sequence ID" value="NZ_CP020558.1"/>
</dbReference>
<evidence type="ECO:0000313" key="2">
    <source>
        <dbReference type="Proteomes" id="UP000192727"/>
    </source>
</evidence>